<dbReference type="InterPro" id="IPR016181">
    <property type="entry name" value="Acyl_CoA_acyltransferase"/>
</dbReference>
<accession>A0A191W2A1</accession>
<evidence type="ECO:0000313" key="6">
    <source>
        <dbReference type="Proteomes" id="UP000078309"/>
    </source>
</evidence>
<sequence length="170" mass="19523">MYVTTVTRRTLLLPYTDSLESDFLMLNCCAKNRAQMNGPKTVASAKQLFQRVLHDPHLYAMAVLDNYNREYMGHLFIELDEERAELGFLFDKLYWGKGIATEALKAFLPKAAYQLQRQKITATANIGHHASIAVLKKLGFELLGEKEDVFGPYWEFEFTYDEAANEKQMA</sequence>
<protein>
    <submittedName>
        <fullName evidence="3 5">N-acetyltransferase</fullName>
    </submittedName>
</protein>
<evidence type="ECO:0000313" key="7">
    <source>
        <dbReference type="Proteomes" id="UP000256923"/>
    </source>
</evidence>
<dbReference type="PANTHER" id="PTHR43792:SF1">
    <property type="entry name" value="N-ACETYLTRANSFERASE DOMAIN-CONTAINING PROTEIN"/>
    <property type="match status" value="1"/>
</dbReference>
<dbReference type="OrthoDB" id="9801656at2"/>
<dbReference type="GeneID" id="83860754"/>
<evidence type="ECO:0000313" key="8">
    <source>
        <dbReference type="Proteomes" id="UP000722957"/>
    </source>
</evidence>
<dbReference type="PANTHER" id="PTHR43792">
    <property type="entry name" value="GNAT FAMILY, PUTATIVE (AFU_ORTHOLOGUE AFUA_3G00765)-RELATED-RELATED"/>
    <property type="match status" value="1"/>
</dbReference>
<evidence type="ECO:0000313" key="2">
    <source>
        <dbReference type="EMBL" id="AZS25671.1"/>
    </source>
</evidence>
<dbReference type="Gene3D" id="3.40.630.30">
    <property type="match status" value="1"/>
</dbReference>
<reference evidence="5" key="4">
    <citation type="submission" date="2021-05" db="EMBL/GenBank/DDBJ databases">
        <authorList>
            <person name="Kalatzis P.G."/>
            <person name="Castillo D."/>
            <person name="D'Alvise P."/>
            <person name="Middelboe M."/>
            <person name="Gram L."/>
        </authorList>
    </citation>
    <scope>NUCLEOTIDE SEQUENCE</scope>
    <source>
        <strain evidence="5">90-11-286</strain>
    </source>
</reference>
<accession>A0A1E5FGK7</accession>
<reference evidence="2 7" key="2">
    <citation type="submission" date="2018-12" db="EMBL/GenBank/DDBJ databases">
        <title>Characterization and Draft Genome of Vibrio anguillarum J360 Marine Pathogen Isolated from an Outbreak in Lumpfish (Cyclopterus lumpus).</title>
        <authorList>
            <person name="Vasquez J.I."/>
            <person name="Cao T."/>
            <person name="Chakraborty S."/>
            <person name="Gnanagobal H."/>
            <person name="Wescot J."/>
            <person name="Boyce D."/>
            <person name="Santander J."/>
        </authorList>
    </citation>
    <scope>NUCLEOTIDE SEQUENCE [LARGE SCALE GENOMIC DNA]</scope>
    <source>
        <strain evidence="2 7">J360</strain>
    </source>
</reference>
<dbReference type="EMBL" id="RDOM01000055">
    <property type="protein sequence ID" value="MBF4273571.1"/>
    <property type="molecule type" value="Genomic_DNA"/>
</dbReference>
<keyword evidence="2" id="KW-0808">Transferase</keyword>
<dbReference type="RefSeq" id="WP_013857407.1">
    <property type="nucleotide sequence ID" value="NZ_AJYT02000186.1"/>
</dbReference>
<dbReference type="Proteomes" id="UP000722957">
    <property type="component" value="Unassembled WGS sequence"/>
</dbReference>
<reference evidence="5 6" key="1">
    <citation type="journal article" date="2017" name="J. Fish Dis.">
        <title>Comparative assessment of Vibrio virulence in marine fish larvae.</title>
        <authorList>
            <person name="Ronneseth A."/>
            <person name="Castillo D."/>
            <person name="D'Alvise P."/>
            <person name="Tonnesen O."/>
            <person name="Haugland G."/>
            <person name="Grotkjaer T."/>
            <person name="Engell-Sorensen K."/>
            <person name="Norremark L."/>
            <person name="Bergh O."/>
            <person name="Wergeland H.I."/>
            <person name="Gram L."/>
        </authorList>
    </citation>
    <scope>NUCLEOTIDE SEQUENCE [LARGE SCALE GENOMIC DNA]</scope>
    <source>
        <strain evidence="5 6">90-11-286</strain>
    </source>
</reference>
<reference evidence="8 9" key="3">
    <citation type="journal article" date="2021" name="PeerJ">
        <title>Analysis of 44 Vibrio anguillarum genomes reveals high genetic diversity.</title>
        <authorList>
            <person name="Hansen M.J."/>
            <person name="Dalsgaard I."/>
        </authorList>
    </citation>
    <scope>NUCLEOTIDE SEQUENCE [LARGE SCALE GENOMIC DNA]</scope>
    <source>
        <strain evidence="4 9">040915-1/1B</strain>
        <strain evidence="3 8">17-16730-2A</strain>
    </source>
</reference>
<name>A0A191W2A1_VIBAN</name>
<evidence type="ECO:0000259" key="1">
    <source>
        <dbReference type="PROSITE" id="PS51186"/>
    </source>
</evidence>
<dbReference type="AlphaFoldDB" id="A0A191W2A1"/>
<dbReference type="PROSITE" id="PS51186">
    <property type="entry name" value="GNAT"/>
    <property type="match status" value="1"/>
</dbReference>
<dbReference type="InterPro" id="IPR000182">
    <property type="entry name" value="GNAT_dom"/>
</dbReference>
<evidence type="ECO:0000313" key="5">
    <source>
        <dbReference type="EMBL" id="MBT2918045.1"/>
    </source>
</evidence>
<organism evidence="3 8">
    <name type="scientific">Vibrio anguillarum</name>
    <name type="common">Listonella anguillarum</name>
    <dbReference type="NCBI Taxonomy" id="55601"/>
    <lineage>
        <taxon>Bacteria</taxon>
        <taxon>Pseudomonadati</taxon>
        <taxon>Pseudomonadota</taxon>
        <taxon>Gammaproteobacteria</taxon>
        <taxon>Vibrionales</taxon>
        <taxon>Vibrionaceae</taxon>
        <taxon>Vibrio</taxon>
    </lineage>
</organism>
<dbReference type="STRING" id="55601.AA407_09355"/>
<dbReference type="Proteomes" id="UP000726136">
    <property type="component" value="Unassembled WGS sequence"/>
</dbReference>
<dbReference type="Proteomes" id="UP000256923">
    <property type="component" value="Chromosome 1"/>
</dbReference>
<evidence type="ECO:0000313" key="9">
    <source>
        <dbReference type="Proteomes" id="UP000726136"/>
    </source>
</evidence>
<dbReference type="Pfam" id="PF13302">
    <property type="entry name" value="Acetyltransf_3"/>
    <property type="match status" value="1"/>
</dbReference>
<proteinExistence type="predicted"/>
<dbReference type="EMBL" id="JAHGUI010000018">
    <property type="protein sequence ID" value="MBT2918045.1"/>
    <property type="molecule type" value="Genomic_DNA"/>
</dbReference>
<keyword evidence="9" id="KW-1185">Reference proteome</keyword>
<feature type="domain" description="N-acetyltransferase" evidence="1">
    <location>
        <begin position="10"/>
        <end position="159"/>
    </location>
</feature>
<dbReference type="EMBL" id="CP034672">
    <property type="protein sequence ID" value="AZS25671.1"/>
    <property type="molecule type" value="Genomic_DNA"/>
</dbReference>
<evidence type="ECO:0000313" key="3">
    <source>
        <dbReference type="EMBL" id="MBF4273571.1"/>
    </source>
</evidence>
<gene>
    <name evidence="2" type="ORF">DYL72_12045</name>
    <name evidence="3" type="ORF">EAY07_16365</name>
    <name evidence="4" type="ORF">EAY46_09875</name>
    <name evidence="5" type="ORF">PL14_05035</name>
</gene>
<evidence type="ECO:0000313" key="4">
    <source>
        <dbReference type="EMBL" id="MBF4373389.1"/>
    </source>
</evidence>
<dbReference type="OMA" id="FVMLNCC"/>
<dbReference type="Proteomes" id="UP000078309">
    <property type="component" value="Unassembled WGS sequence"/>
</dbReference>
<dbReference type="InterPro" id="IPR051531">
    <property type="entry name" value="N-acetyltransferase"/>
</dbReference>
<dbReference type="GO" id="GO:0016747">
    <property type="term" value="F:acyltransferase activity, transferring groups other than amino-acyl groups"/>
    <property type="evidence" value="ECO:0007669"/>
    <property type="project" value="InterPro"/>
</dbReference>
<dbReference type="EMBL" id="RDPI01000009">
    <property type="protein sequence ID" value="MBF4373389.1"/>
    <property type="molecule type" value="Genomic_DNA"/>
</dbReference>
<dbReference type="SUPFAM" id="SSF55729">
    <property type="entry name" value="Acyl-CoA N-acyltransferases (Nat)"/>
    <property type="match status" value="1"/>
</dbReference>